<feature type="signal peptide" evidence="1">
    <location>
        <begin position="1"/>
        <end position="22"/>
    </location>
</feature>
<dbReference type="Gene3D" id="3.90.930.1">
    <property type="match status" value="1"/>
</dbReference>
<reference evidence="2 3" key="1">
    <citation type="submission" date="2016-10" db="EMBL/GenBank/DDBJ databases">
        <title>Arsenicibacter rosenii gen. nov., sp. nov., an efficient arsenic-methylating bacterium isolated from an arsenic-contaminated paddy soil.</title>
        <authorList>
            <person name="Huang K."/>
        </authorList>
    </citation>
    <scope>NUCLEOTIDE SEQUENCE [LARGE SCALE GENOMIC DNA]</scope>
    <source>
        <strain evidence="2 3">SM-1</strain>
    </source>
</reference>
<keyword evidence="1" id="KW-0732">Signal</keyword>
<name>A0A1S2VNH7_9BACT</name>
<evidence type="ECO:0000313" key="3">
    <source>
        <dbReference type="Proteomes" id="UP000181790"/>
    </source>
</evidence>
<keyword evidence="3" id="KW-1185">Reference proteome</keyword>
<gene>
    <name evidence="2" type="ORF">BLX24_05755</name>
</gene>
<organism evidence="2 3">
    <name type="scientific">Arsenicibacter rosenii</name>
    <dbReference type="NCBI Taxonomy" id="1750698"/>
    <lineage>
        <taxon>Bacteria</taxon>
        <taxon>Pseudomonadati</taxon>
        <taxon>Bacteroidota</taxon>
        <taxon>Cytophagia</taxon>
        <taxon>Cytophagales</taxon>
        <taxon>Spirosomataceae</taxon>
        <taxon>Arsenicibacter</taxon>
    </lineage>
</organism>
<dbReference type="AlphaFoldDB" id="A0A1S2VNH7"/>
<evidence type="ECO:0000313" key="2">
    <source>
        <dbReference type="EMBL" id="OIN60331.1"/>
    </source>
</evidence>
<protein>
    <submittedName>
        <fullName evidence="2">Uncharacterized protein</fullName>
    </submittedName>
</protein>
<dbReference type="Proteomes" id="UP000181790">
    <property type="component" value="Unassembled WGS sequence"/>
</dbReference>
<feature type="chain" id="PRO_5010380083" evidence="1">
    <location>
        <begin position="23"/>
        <end position="347"/>
    </location>
</feature>
<comment type="caution">
    <text evidence="2">The sequence shown here is derived from an EMBL/GenBank/DDBJ whole genome shotgun (WGS) entry which is preliminary data.</text>
</comment>
<dbReference type="EMBL" id="MORL01000002">
    <property type="protein sequence ID" value="OIN60331.1"/>
    <property type="molecule type" value="Genomic_DNA"/>
</dbReference>
<sequence>MHKIIHLTLLASCILVSIPAWSQTTQPSALTTAGGPPVPLKERGKKKSILSNIPLPSTSGSVSTPSALSGLGLPSGSYETPKNVDQLVTESLPDLGLKIKQLRKKKDSDRAKKKVSKTDYEGIAMVKAYNKFGSGDRTVVEEFYILRQHQDSPKFVQTSDTYWFDEKNHRVTSAIPRDGTDRRPLLHGPYKRYQNGNLMEEGFYYLGTKDGRWEKYDQNFLLVDKARWHHGFPAEARIAYYDSAHTKIKEIMPVEYGHVTGTYYAFHENGKVSVTGKYDHGVKIGRWTEYYPGTTRQFRKRLMQYGRDRWDTEFEPFVISEWDEKGKITYDAKDKPVETEEESTTNN</sequence>
<dbReference type="SUPFAM" id="SSF82185">
    <property type="entry name" value="Histone H3 K4-specific methyltransferase SET7/9 N-terminal domain"/>
    <property type="match status" value="1"/>
</dbReference>
<dbReference type="RefSeq" id="WP_071502125.1">
    <property type="nucleotide sequence ID" value="NZ_MORL01000002.1"/>
</dbReference>
<evidence type="ECO:0000256" key="1">
    <source>
        <dbReference type="SAM" id="SignalP"/>
    </source>
</evidence>
<proteinExistence type="predicted"/>
<accession>A0A1S2VNH7</accession>